<evidence type="ECO:0000313" key="3">
    <source>
        <dbReference type="Proteomes" id="UP000273786"/>
    </source>
</evidence>
<gene>
    <name evidence="2" type="ORF">EH240_12710</name>
</gene>
<name>A0A3P3FUM4_9HYPH</name>
<comment type="caution">
    <text evidence="2">The sequence shown here is derived from an EMBL/GenBank/DDBJ whole genome shotgun (WGS) entry which is preliminary data.</text>
</comment>
<feature type="region of interest" description="Disordered" evidence="1">
    <location>
        <begin position="28"/>
        <end position="48"/>
    </location>
</feature>
<sequence length="91" mass="10355">MRKSSSQHFLQTISVFEIKTTPQLSLEMRDSRRMSVPQRPPGKGWRRLPSDDASLARWIRHRENIVLPCTSGSSVERSRRATSVSFSGAAR</sequence>
<dbReference type="Proteomes" id="UP000273786">
    <property type="component" value="Unassembled WGS sequence"/>
</dbReference>
<reference evidence="2 3" key="1">
    <citation type="submission" date="2018-11" db="EMBL/GenBank/DDBJ databases">
        <title>the genome of Mesorhizobium tamadayense DSM 28320.</title>
        <authorList>
            <person name="Gao J."/>
        </authorList>
    </citation>
    <scope>NUCLEOTIDE SEQUENCE [LARGE SCALE GENOMIC DNA]</scope>
    <source>
        <strain evidence="2 3">DSM 28320</strain>
    </source>
</reference>
<dbReference type="AlphaFoldDB" id="A0A3P3FUM4"/>
<organism evidence="2 3">
    <name type="scientific">Mesorhizobium tamadayense</name>
    <dbReference type="NCBI Taxonomy" id="425306"/>
    <lineage>
        <taxon>Bacteria</taxon>
        <taxon>Pseudomonadati</taxon>
        <taxon>Pseudomonadota</taxon>
        <taxon>Alphaproteobacteria</taxon>
        <taxon>Hyphomicrobiales</taxon>
        <taxon>Phyllobacteriaceae</taxon>
        <taxon>Mesorhizobium</taxon>
    </lineage>
</organism>
<dbReference type="RefSeq" id="WP_124998676.1">
    <property type="nucleotide sequence ID" value="NZ_RQXT01000012.1"/>
</dbReference>
<proteinExistence type="predicted"/>
<evidence type="ECO:0000313" key="2">
    <source>
        <dbReference type="EMBL" id="RRI02321.1"/>
    </source>
</evidence>
<accession>A0A3P3FUM4</accession>
<keyword evidence="3" id="KW-1185">Reference proteome</keyword>
<evidence type="ECO:0000256" key="1">
    <source>
        <dbReference type="SAM" id="MobiDB-lite"/>
    </source>
</evidence>
<feature type="region of interest" description="Disordered" evidence="1">
    <location>
        <begin position="72"/>
        <end position="91"/>
    </location>
</feature>
<protein>
    <submittedName>
        <fullName evidence="2">Uncharacterized protein</fullName>
    </submittedName>
</protein>
<dbReference type="EMBL" id="RQXT01000012">
    <property type="protein sequence ID" value="RRI02321.1"/>
    <property type="molecule type" value="Genomic_DNA"/>
</dbReference>